<proteinExistence type="predicted"/>
<organism evidence="1 2">
    <name type="scientific">Vaccinium darrowii</name>
    <dbReference type="NCBI Taxonomy" id="229202"/>
    <lineage>
        <taxon>Eukaryota</taxon>
        <taxon>Viridiplantae</taxon>
        <taxon>Streptophyta</taxon>
        <taxon>Embryophyta</taxon>
        <taxon>Tracheophyta</taxon>
        <taxon>Spermatophyta</taxon>
        <taxon>Magnoliopsida</taxon>
        <taxon>eudicotyledons</taxon>
        <taxon>Gunneridae</taxon>
        <taxon>Pentapetalae</taxon>
        <taxon>asterids</taxon>
        <taxon>Ericales</taxon>
        <taxon>Ericaceae</taxon>
        <taxon>Vaccinioideae</taxon>
        <taxon>Vaccinieae</taxon>
        <taxon>Vaccinium</taxon>
    </lineage>
</organism>
<reference evidence="1 2" key="1">
    <citation type="journal article" date="2021" name="Hortic Res">
        <title>High-quality reference genome and annotation aids understanding of berry development for evergreen blueberry (Vaccinium darrowii).</title>
        <authorList>
            <person name="Yu J."/>
            <person name="Hulse-Kemp A.M."/>
            <person name="Babiker E."/>
            <person name="Staton M."/>
        </authorList>
    </citation>
    <scope>NUCLEOTIDE SEQUENCE [LARGE SCALE GENOMIC DNA]</scope>
    <source>
        <strain evidence="2">cv. NJ 8807/NJ 8810</strain>
        <tissue evidence="1">Young leaf</tissue>
    </source>
</reference>
<accession>A0ACB7Y577</accession>
<name>A0ACB7Y577_9ERIC</name>
<sequence>MEILVRRSLVYDTLNPWFRGRKNSEMDNDRNDANMTEVAVIGAATSVIAVGVAVLDILRYRNRTRKYYLADAGYGIKRGFIPPFRGVRYHLKDISNDKNAGKQSACSSGTSSQPRAHHKRGRDTYDEESSDIKTISDKLEQVADAITKLTWDRLDVQAFHDEVTKMEGFDEAFLGSAFDYLVENERPGKAFMAKSINLRRIWLEKFSM</sequence>
<keyword evidence="2" id="KW-1185">Reference proteome</keyword>
<protein>
    <submittedName>
        <fullName evidence="1">Uncharacterized protein</fullName>
    </submittedName>
</protein>
<evidence type="ECO:0000313" key="1">
    <source>
        <dbReference type="EMBL" id="KAH7848668.1"/>
    </source>
</evidence>
<evidence type="ECO:0000313" key="2">
    <source>
        <dbReference type="Proteomes" id="UP000828048"/>
    </source>
</evidence>
<dbReference type="EMBL" id="CM037157">
    <property type="protein sequence ID" value="KAH7848668.1"/>
    <property type="molecule type" value="Genomic_DNA"/>
</dbReference>
<dbReference type="Proteomes" id="UP000828048">
    <property type="component" value="Chromosome 7"/>
</dbReference>
<gene>
    <name evidence="1" type="ORF">Vadar_005925</name>
</gene>
<comment type="caution">
    <text evidence="1">The sequence shown here is derived from an EMBL/GenBank/DDBJ whole genome shotgun (WGS) entry which is preliminary data.</text>
</comment>